<evidence type="ECO:0000256" key="1">
    <source>
        <dbReference type="SAM" id="MobiDB-lite"/>
    </source>
</evidence>
<dbReference type="InterPro" id="IPR025340">
    <property type="entry name" value="DUF4246"/>
</dbReference>
<dbReference type="Pfam" id="PF14033">
    <property type="entry name" value="DUF4246"/>
    <property type="match status" value="1"/>
</dbReference>
<gene>
    <name evidence="3" type="ORF">BCR44DRAFT_1442287</name>
</gene>
<dbReference type="AlphaFoldDB" id="A0A1Y2HBV7"/>
<dbReference type="InterPro" id="IPR049192">
    <property type="entry name" value="DUF4246_C"/>
</dbReference>
<sequence length="491" mass="55212">MSSQFQWLPAEIQVDAKGKSAQFVSYINNLHPDDHPELYQVLGDVFASMLPMFEQALVRIDCPRPIRICTAPDFWYNTVPVESGESEQDFIGSDDDFAGVAAGDEQQEEAEEEEEDVGNWDDPRRKINHKNDNLPMFTIGGDGDPGADCDDPMDVDTASESEEIMTAAEMLEEVESATESESEDPSYVGREFEDEDQEYPYEKYWTNALTDFMTAPIGVTGQPEGITSFGDDSYARVYRPKVPRRFVPPAPVDVPTMSPHSQLAGKRLQVIVKLANIHLTPDNPTYPGGSWHVEGMLNESIIATGLYYYAMDNITESRLHFRSFVQPPTVDHQQHYVLSDIYGLHTPNMGYVLCQGKGYITAHEGRAVVFPNMYQHKVFPFELEDKSRPGYRKILAFFLIDPARSESGDVLSSAVVPPQQADWLAREFVKDPTNPLASKLPVELVEMIGDKVAMTMEQAKEIRLELMEERSMSASTSNELTYGAEYNLCEH</sequence>
<organism evidence="3 4">
    <name type="scientific">Catenaria anguillulae PL171</name>
    <dbReference type="NCBI Taxonomy" id="765915"/>
    <lineage>
        <taxon>Eukaryota</taxon>
        <taxon>Fungi</taxon>
        <taxon>Fungi incertae sedis</taxon>
        <taxon>Blastocladiomycota</taxon>
        <taxon>Blastocladiomycetes</taxon>
        <taxon>Blastocladiales</taxon>
        <taxon>Catenariaceae</taxon>
        <taxon>Catenaria</taxon>
    </lineage>
</organism>
<evidence type="ECO:0000313" key="4">
    <source>
        <dbReference type="Proteomes" id="UP000193411"/>
    </source>
</evidence>
<dbReference type="PANTHER" id="PTHR33119:SF1">
    <property type="entry name" value="FE2OG DIOXYGENASE DOMAIN-CONTAINING PROTEIN"/>
    <property type="match status" value="1"/>
</dbReference>
<name>A0A1Y2HBV7_9FUNG</name>
<dbReference type="PANTHER" id="PTHR33119">
    <property type="entry name" value="IFI3P"/>
    <property type="match status" value="1"/>
</dbReference>
<feature type="compositionally biased region" description="Acidic residues" evidence="1">
    <location>
        <begin position="105"/>
        <end position="119"/>
    </location>
</feature>
<feature type="region of interest" description="Disordered" evidence="1">
    <location>
        <begin position="101"/>
        <end position="147"/>
    </location>
</feature>
<feature type="domain" description="DUF4246" evidence="2">
    <location>
        <begin position="1"/>
        <end position="426"/>
    </location>
</feature>
<comment type="caution">
    <text evidence="3">The sequence shown here is derived from an EMBL/GenBank/DDBJ whole genome shotgun (WGS) entry which is preliminary data.</text>
</comment>
<proteinExistence type="predicted"/>
<dbReference type="EMBL" id="MCFL01000060">
    <property type="protein sequence ID" value="ORZ31421.1"/>
    <property type="molecule type" value="Genomic_DNA"/>
</dbReference>
<accession>A0A1Y2HBV7</accession>
<evidence type="ECO:0000313" key="3">
    <source>
        <dbReference type="EMBL" id="ORZ31421.1"/>
    </source>
</evidence>
<feature type="compositionally biased region" description="Basic and acidic residues" evidence="1">
    <location>
        <begin position="121"/>
        <end position="132"/>
    </location>
</feature>
<dbReference type="OrthoDB" id="415532at2759"/>
<protein>
    <recommendedName>
        <fullName evidence="2">DUF4246 domain-containing protein</fullName>
    </recommendedName>
</protein>
<reference evidence="3 4" key="1">
    <citation type="submission" date="2016-07" db="EMBL/GenBank/DDBJ databases">
        <title>Pervasive Adenine N6-methylation of Active Genes in Fungi.</title>
        <authorList>
            <consortium name="DOE Joint Genome Institute"/>
            <person name="Mondo S.J."/>
            <person name="Dannebaum R.O."/>
            <person name="Kuo R.C."/>
            <person name="Labutti K."/>
            <person name="Haridas S."/>
            <person name="Kuo A."/>
            <person name="Salamov A."/>
            <person name="Ahrendt S.R."/>
            <person name="Lipzen A."/>
            <person name="Sullivan W."/>
            <person name="Andreopoulos W.B."/>
            <person name="Clum A."/>
            <person name="Lindquist E."/>
            <person name="Daum C."/>
            <person name="Ramamoorthy G.K."/>
            <person name="Gryganskyi A."/>
            <person name="Culley D."/>
            <person name="Magnuson J.K."/>
            <person name="James T.Y."/>
            <person name="O'Malley M.A."/>
            <person name="Stajich J.E."/>
            <person name="Spatafora J.W."/>
            <person name="Visel A."/>
            <person name="Grigoriev I.V."/>
        </authorList>
    </citation>
    <scope>NUCLEOTIDE SEQUENCE [LARGE SCALE GENOMIC DNA]</scope>
    <source>
        <strain evidence="3 4">PL171</strain>
    </source>
</reference>
<keyword evidence="4" id="KW-1185">Reference proteome</keyword>
<evidence type="ECO:0000259" key="2">
    <source>
        <dbReference type="Pfam" id="PF14033"/>
    </source>
</evidence>
<dbReference type="STRING" id="765915.A0A1Y2HBV7"/>
<dbReference type="Proteomes" id="UP000193411">
    <property type="component" value="Unassembled WGS sequence"/>
</dbReference>